<dbReference type="Pfam" id="PF11164">
    <property type="entry name" value="DUF2948"/>
    <property type="match status" value="1"/>
</dbReference>
<feature type="compositionally biased region" description="Low complexity" evidence="1">
    <location>
        <begin position="62"/>
        <end position="73"/>
    </location>
</feature>
<dbReference type="AlphaFoldDB" id="A0A967F0J2"/>
<dbReference type="RefSeq" id="WP_167227861.1">
    <property type="nucleotide sequence ID" value="NZ_JAAQPH010000016.1"/>
</dbReference>
<keyword evidence="3" id="KW-1185">Reference proteome</keyword>
<evidence type="ECO:0000313" key="3">
    <source>
        <dbReference type="Proteomes" id="UP000761264"/>
    </source>
</evidence>
<sequence length="181" mass="19938">MSESQPLKLRAHDPEDMDVVAALLQDALIPQADMAFLAKEKRFVMVANRFHWPKGLGDAEARSAPSQPAPEASPEGEDVSFDDSGDPPPFERVNSGICFDKVERVRYRGMSPGDKDEILSLLTITSEPRAITLLFSGDAAIRLEVEAVRCHLEDIGLPWPTRWRPEHGAEDTDAQSETGGE</sequence>
<evidence type="ECO:0000313" key="2">
    <source>
        <dbReference type="EMBL" id="NIA70839.1"/>
    </source>
</evidence>
<dbReference type="Proteomes" id="UP000761264">
    <property type="component" value="Unassembled WGS sequence"/>
</dbReference>
<protein>
    <submittedName>
        <fullName evidence="2">DUF2948 family protein</fullName>
    </submittedName>
</protein>
<proteinExistence type="predicted"/>
<dbReference type="EMBL" id="JAAQPH010000016">
    <property type="protein sequence ID" value="NIA70839.1"/>
    <property type="molecule type" value="Genomic_DNA"/>
</dbReference>
<dbReference type="InterPro" id="IPR021335">
    <property type="entry name" value="DUF2948"/>
</dbReference>
<evidence type="ECO:0000256" key="1">
    <source>
        <dbReference type="SAM" id="MobiDB-lite"/>
    </source>
</evidence>
<name>A0A967F0J2_9PROT</name>
<organism evidence="2 3">
    <name type="scientific">Pelagibius litoralis</name>
    <dbReference type="NCBI Taxonomy" id="374515"/>
    <lineage>
        <taxon>Bacteria</taxon>
        <taxon>Pseudomonadati</taxon>
        <taxon>Pseudomonadota</taxon>
        <taxon>Alphaproteobacteria</taxon>
        <taxon>Rhodospirillales</taxon>
        <taxon>Rhodovibrionaceae</taxon>
        <taxon>Pelagibius</taxon>
    </lineage>
</organism>
<feature type="region of interest" description="Disordered" evidence="1">
    <location>
        <begin position="57"/>
        <end position="93"/>
    </location>
</feature>
<gene>
    <name evidence="2" type="ORF">HBA54_19755</name>
</gene>
<accession>A0A967F0J2</accession>
<reference evidence="2" key="1">
    <citation type="submission" date="2020-03" db="EMBL/GenBank/DDBJ databases">
        <title>Genome of Pelagibius litoralis DSM 21314T.</title>
        <authorList>
            <person name="Wang G."/>
        </authorList>
    </citation>
    <scope>NUCLEOTIDE SEQUENCE</scope>
    <source>
        <strain evidence="2">DSM 21314</strain>
    </source>
</reference>
<feature type="compositionally biased region" description="Acidic residues" evidence="1">
    <location>
        <begin position="74"/>
        <end position="85"/>
    </location>
</feature>
<comment type="caution">
    <text evidence="2">The sequence shown here is derived from an EMBL/GenBank/DDBJ whole genome shotgun (WGS) entry which is preliminary data.</text>
</comment>